<name>A0A154BQD8_ANASB</name>
<keyword evidence="3 6" id="KW-0812">Transmembrane</keyword>
<dbReference type="InterPro" id="IPR005538">
    <property type="entry name" value="LrgA/CidA"/>
</dbReference>
<evidence type="ECO:0008006" key="9">
    <source>
        <dbReference type="Google" id="ProtNLM"/>
    </source>
</evidence>
<evidence type="ECO:0000256" key="4">
    <source>
        <dbReference type="ARBA" id="ARBA00022989"/>
    </source>
</evidence>
<accession>A0A154BQD8</accession>
<dbReference type="Pfam" id="PF03788">
    <property type="entry name" value="LrgA"/>
    <property type="match status" value="1"/>
</dbReference>
<keyword evidence="8" id="KW-1185">Reference proteome</keyword>
<feature type="transmembrane region" description="Helical" evidence="6">
    <location>
        <begin position="35"/>
        <end position="54"/>
    </location>
</feature>
<comment type="subcellular location">
    <subcellularLocation>
        <location evidence="1">Cell membrane</location>
        <topology evidence="1">Multi-pass membrane protein</topology>
    </subcellularLocation>
</comment>
<evidence type="ECO:0000256" key="5">
    <source>
        <dbReference type="ARBA" id="ARBA00023136"/>
    </source>
</evidence>
<evidence type="ECO:0000313" key="7">
    <source>
        <dbReference type="EMBL" id="KYZ76162.1"/>
    </source>
</evidence>
<dbReference type="AlphaFoldDB" id="A0A154BQD8"/>
<reference evidence="7 8" key="1">
    <citation type="submission" date="2016-02" db="EMBL/GenBank/DDBJ databases">
        <title>Anaerosporomusa subterraneum gen. nov., sp. nov., a spore-forming obligate anaerobe isolated from saprolite.</title>
        <authorList>
            <person name="Choi J.K."/>
            <person name="Shah M."/>
            <person name="Yee N."/>
        </authorList>
    </citation>
    <scope>NUCLEOTIDE SEQUENCE [LARGE SCALE GENOMIC DNA]</scope>
    <source>
        <strain evidence="7 8">RU4</strain>
    </source>
</reference>
<evidence type="ECO:0000256" key="1">
    <source>
        <dbReference type="ARBA" id="ARBA00004651"/>
    </source>
</evidence>
<evidence type="ECO:0000313" key="8">
    <source>
        <dbReference type="Proteomes" id="UP000076268"/>
    </source>
</evidence>
<dbReference type="GO" id="GO:0005886">
    <property type="term" value="C:plasma membrane"/>
    <property type="evidence" value="ECO:0007669"/>
    <property type="project" value="UniProtKB-SubCell"/>
</dbReference>
<gene>
    <name evidence="7" type="ORF">AXX12_06885</name>
</gene>
<dbReference type="PANTHER" id="PTHR33931:SF2">
    <property type="entry name" value="HOLIN-LIKE PROTEIN CIDA"/>
    <property type="match status" value="1"/>
</dbReference>
<keyword evidence="5 6" id="KW-0472">Membrane</keyword>
<proteinExistence type="predicted"/>
<keyword evidence="4 6" id="KW-1133">Transmembrane helix</keyword>
<feature type="transmembrane region" description="Helical" evidence="6">
    <location>
        <begin position="66"/>
        <end position="87"/>
    </location>
</feature>
<dbReference type="EMBL" id="LSGP01000017">
    <property type="protein sequence ID" value="KYZ76162.1"/>
    <property type="molecule type" value="Genomic_DNA"/>
</dbReference>
<organism evidence="7 8">
    <name type="scientific">Anaerosporomusa subterranea</name>
    <dbReference type="NCBI Taxonomy" id="1794912"/>
    <lineage>
        <taxon>Bacteria</taxon>
        <taxon>Bacillati</taxon>
        <taxon>Bacillota</taxon>
        <taxon>Negativicutes</taxon>
        <taxon>Acetonemataceae</taxon>
        <taxon>Anaerosporomusa</taxon>
    </lineage>
</organism>
<evidence type="ECO:0000256" key="2">
    <source>
        <dbReference type="ARBA" id="ARBA00022475"/>
    </source>
</evidence>
<keyword evidence="2" id="KW-1003">Cell membrane</keyword>
<dbReference type="PANTHER" id="PTHR33931">
    <property type="entry name" value="HOLIN-LIKE PROTEIN CIDA-RELATED"/>
    <property type="match status" value="1"/>
</dbReference>
<comment type="caution">
    <text evidence="7">The sequence shown here is derived from an EMBL/GenBank/DDBJ whole genome shotgun (WGS) entry which is preliminary data.</text>
</comment>
<evidence type="ECO:0000256" key="3">
    <source>
        <dbReference type="ARBA" id="ARBA00022692"/>
    </source>
</evidence>
<dbReference type="Proteomes" id="UP000076268">
    <property type="component" value="Unassembled WGS sequence"/>
</dbReference>
<evidence type="ECO:0000256" key="6">
    <source>
        <dbReference type="SAM" id="Phobius"/>
    </source>
</evidence>
<dbReference type="STRING" id="1794912.AXX12_06885"/>
<feature type="transmembrane region" description="Helical" evidence="6">
    <location>
        <begin position="93"/>
        <end position="112"/>
    </location>
</feature>
<protein>
    <recommendedName>
        <fullName evidence="9">Murein hydrolase transporter LrgA</fullName>
    </recommendedName>
</protein>
<sequence>MATVTKVVSIAKQLSIVTLVSLAGDTLVAYSHLPVPGSVAGMVILFSLLSTGILNPSQIREVSEFLLKHMSFFFIPVAVGLMNYGDLFYTDGLVLFGLLAVSLLIAFVGFRLTGFAQERRE</sequence>